<feature type="transmembrane region" description="Helical" evidence="2">
    <location>
        <begin position="12"/>
        <end position="34"/>
    </location>
</feature>
<keyword evidence="2" id="KW-1133">Transmembrane helix</keyword>
<evidence type="ECO:0008006" key="5">
    <source>
        <dbReference type="Google" id="ProtNLM"/>
    </source>
</evidence>
<dbReference type="PANTHER" id="PTHR34201">
    <property type="entry name" value="GLYCINE-RICH PROTEIN"/>
    <property type="match status" value="1"/>
</dbReference>
<keyword evidence="4" id="KW-1185">Reference proteome</keyword>
<protein>
    <recommendedName>
        <fullName evidence="5">Protein TRIGALACTOSYLDIACYLGLYCEROL 5, chloroplastic</fullName>
    </recommendedName>
</protein>
<dbReference type="Proteomes" id="UP000247409">
    <property type="component" value="Unassembled WGS sequence"/>
</dbReference>
<name>A0A2V3ILU7_9FLOR</name>
<dbReference type="AlphaFoldDB" id="A0A2V3ILU7"/>
<evidence type="ECO:0000313" key="4">
    <source>
        <dbReference type="Proteomes" id="UP000247409"/>
    </source>
</evidence>
<keyword evidence="2" id="KW-0472">Membrane</keyword>
<evidence type="ECO:0000256" key="2">
    <source>
        <dbReference type="SAM" id="Phobius"/>
    </source>
</evidence>
<proteinExistence type="predicted"/>
<accession>A0A2V3ILU7</accession>
<sequence>MSTGPRSRLLPFSGIGIGVGLGLGCGAAVGCGIGGKEIKAAKIPSFGFGIGCGFGFGFGWGFFLFGMGTPVRRSTKLFGIEDRIMDKKAKEIDQDREEGKRPYGALPEEMSTGDELMDKIVRSLIINRAKMQRGRGVLVE</sequence>
<dbReference type="PANTHER" id="PTHR34201:SF1">
    <property type="entry name" value="GLYCINE-RICH PROTEIN"/>
    <property type="match status" value="1"/>
</dbReference>
<comment type="caution">
    <text evidence="3">The sequence shown here is derived from an EMBL/GenBank/DDBJ whole genome shotgun (WGS) entry which is preliminary data.</text>
</comment>
<reference evidence="3 4" key="1">
    <citation type="journal article" date="2018" name="Mol. Biol. Evol.">
        <title>Analysis of the draft genome of the red seaweed Gracilariopsis chorda provides insights into genome size evolution in Rhodophyta.</title>
        <authorList>
            <person name="Lee J."/>
            <person name="Yang E.C."/>
            <person name="Graf L."/>
            <person name="Yang J.H."/>
            <person name="Qiu H."/>
            <person name="Zel Zion U."/>
            <person name="Chan C.X."/>
            <person name="Stephens T.G."/>
            <person name="Weber A.P.M."/>
            <person name="Boo G.H."/>
            <person name="Boo S.M."/>
            <person name="Kim K.M."/>
            <person name="Shin Y."/>
            <person name="Jung M."/>
            <person name="Lee S.J."/>
            <person name="Yim H.S."/>
            <person name="Lee J.H."/>
            <person name="Bhattacharya D."/>
            <person name="Yoon H.S."/>
        </authorList>
    </citation>
    <scope>NUCLEOTIDE SEQUENCE [LARGE SCALE GENOMIC DNA]</scope>
    <source>
        <strain evidence="3 4">SKKU-2015</strain>
        <tissue evidence="3">Whole body</tissue>
    </source>
</reference>
<feature type="region of interest" description="Disordered" evidence="1">
    <location>
        <begin position="89"/>
        <end position="108"/>
    </location>
</feature>
<gene>
    <name evidence="3" type="ORF">BWQ96_07203</name>
</gene>
<evidence type="ECO:0000256" key="1">
    <source>
        <dbReference type="SAM" id="MobiDB-lite"/>
    </source>
</evidence>
<evidence type="ECO:0000313" key="3">
    <source>
        <dbReference type="EMBL" id="PXF43056.1"/>
    </source>
</evidence>
<organism evidence="3 4">
    <name type="scientific">Gracilariopsis chorda</name>
    <dbReference type="NCBI Taxonomy" id="448386"/>
    <lineage>
        <taxon>Eukaryota</taxon>
        <taxon>Rhodophyta</taxon>
        <taxon>Florideophyceae</taxon>
        <taxon>Rhodymeniophycidae</taxon>
        <taxon>Gracilariales</taxon>
        <taxon>Gracilariaceae</taxon>
        <taxon>Gracilariopsis</taxon>
    </lineage>
</organism>
<feature type="transmembrane region" description="Helical" evidence="2">
    <location>
        <begin position="46"/>
        <end position="67"/>
    </location>
</feature>
<dbReference type="InterPro" id="IPR053288">
    <property type="entry name" value="TGD_Bridge_Protein"/>
</dbReference>
<dbReference type="PROSITE" id="PS51257">
    <property type="entry name" value="PROKAR_LIPOPROTEIN"/>
    <property type="match status" value="1"/>
</dbReference>
<dbReference type="EMBL" id="NBIV01000139">
    <property type="protein sequence ID" value="PXF43056.1"/>
    <property type="molecule type" value="Genomic_DNA"/>
</dbReference>
<keyword evidence="2" id="KW-0812">Transmembrane</keyword>
<feature type="compositionally biased region" description="Basic and acidic residues" evidence="1">
    <location>
        <begin position="89"/>
        <end position="101"/>
    </location>
</feature>